<dbReference type="GO" id="GO:0008233">
    <property type="term" value="F:peptidase activity"/>
    <property type="evidence" value="ECO:0007669"/>
    <property type="project" value="UniProtKB-KW"/>
</dbReference>
<feature type="transmembrane region" description="Helical" evidence="5">
    <location>
        <begin position="97"/>
        <end position="117"/>
    </location>
</feature>
<feature type="transmembrane region" description="Helical" evidence="5">
    <location>
        <begin position="180"/>
        <end position="199"/>
    </location>
</feature>
<dbReference type="Proteomes" id="UP000292927">
    <property type="component" value="Unassembled WGS sequence"/>
</dbReference>
<organism evidence="6 7">
    <name type="scientific">Cuneatibacter caecimuris</name>
    <dbReference type="NCBI Taxonomy" id="1796618"/>
    <lineage>
        <taxon>Bacteria</taxon>
        <taxon>Bacillati</taxon>
        <taxon>Bacillota</taxon>
        <taxon>Clostridia</taxon>
        <taxon>Lachnospirales</taxon>
        <taxon>Lachnospiraceae</taxon>
        <taxon>Cuneatibacter</taxon>
    </lineage>
</organism>
<evidence type="ECO:0000313" key="7">
    <source>
        <dbReference type="Proteomes" id="UP000292927"/>
    </source>
</evidence>
<dbReference type="EMBL" id="SGXF01000002">
    <property type="protein sequence ID" value="RZT01234.1"/>
    <property type="molecule type" value="Genomic_DNA"/>
</dbReference>
<dbReference type="OrthoDB" id="9778756at2"/>
<name>A0A4Q7PKG8_9FIRM</name>
<evidence type="ECO:0000256" key="3">
    <source>
        <dbReference type="ARBA" id="ARBA00022989"/>
    </source>
</evidence>
<gene>
    <name evidence="6" type="ORF">EV209_1678</name>
</gene>
<evidence type="ECO:0000256" key="1">
    <source>
        <dbReference type="ARBA" id="ARBA00004141"/>
    </source>
</evidence>
<evidence type="ECO:0000256" key="2">
    <source>
        <dbReference type="ARBA" id="ARBA00022692"/>
    </source>
</evidence>
<dbReference type="SUPFAM" id="SSF144091">
    <property type="entry name" value="Rhomboid-like"/>
    <property type="match status" value="1"/>
</dbReference>
<dbReference type="GO" id="GO:0016020">
    <property type="term" value="C:membrane"/>
    <property type="evidence" value="ECO:0007669"/>
    <property type="project" value="UniProtKB-SubCell"/>
</dbReference>
<dbReference type="GO" id="GO:0006508">
    <property type="term" value="P:proteolysis"/>
    <property type="evidence" value="ECO:0007669"/>
    <property type="project" value="UniProtKB-KW"/>
</dbReference>
<keyword evidence="7" id="KW-1185">Reference proteome</keyword>
<keyword evidence="6" id="KW-0645">Protease</keyword>
<accession>A0A4Q7PKG8</accession>
<feature type="transmembrane region" description="Helical" evidence="5">
    <location>
        <begin position="21"/>
        <end position="44"/>
    </location>
</feature>
<sequence>MKFLDKMERKLGRYAIRNLMMYVIVLYAAGSVILLVAPELLLWVCFDANKILHGQVWRLVTFLMMPMETNVFLLVLLCYVYYMLGTTLERTWGAFRFNLYFFLGMLGTILSGFIVYWTSGISLTGLSLSATYINLSLFFAYALTYPDANFYLAFLFPIKAKWLALVDAAMYIYLFIQNDWVGRASILASLLNVLVFFLLTRNYRRIAPKEIKRRRDFRQNVKAAAGGAKHKCAVCGRTEQDDPNLVFRYCSRCEGNYEYCQDHLYTHKHVTSHPQNQD</sequence>
<dbReference type="AlphaFoldDB" id="A0A4Q7PKG8"/>
<feature type="transmembrane region" description="Helical" evidence="5">
    <location>
        <begin position="56"/>
        <end position="85"/>
    </location>
</feature>
<evidence type="ECO:0000256" key="5">
    <source>
        <dbReference type="SAM" id="Phobius"/>
    </source>
</evidence>
<keyword evidence="4 5" id="KW-0472">Membrane</keyword>
<reference evidence="6 7" key="1">
    <citation type="submission" date="2019-02" db="EMBL/GenBank/DDBJ databases">
        <title>Genomic Encyclopedia of Type Strains, Phase IV (KMG-IV): sequencing the most valuable type-strain genomes for metagenomic binning, comparative biology and taxonomic classification.</title>
        <authorList>
            <person name="Goeker M."/>
        </authorList>
    </citation>
    <scope>NUCLEOTIDE SEQUENCE [LARGE SCALE GENOMIC DNA]</scope>
    <source>
        <strain evidence="6 7">DSM 29486</strain>
    </source>
</reference>
<evidence type="ECO:0000313" key="6">
    <source>
        <dbReference type="EMBL" id="RZT01234.1"/>
    </source>
</evidence>
<evidence type="ECO:0000256" key="4">
    <source>
        <dbReference type="ARBA" id="ARBA00023136"/>
    </source>
</evidence>
<comment type="subcellular location">
    <subcellularLocation>
        <location evidence="1">Membrane</location>
        <topology evidence="1">Multi-pass membrane protein</topology>
    </subcellularLocation>
</comment>
<dbReference type="InterPro" id="IPR035952">
    <property type="entry name" value="Rhomboid-like_sf"/>
</dbReference>
<keyword evidence="6" id="KW-0378">Hydrolase</keyword>
<keyword evidence="3 5" id="KW-1133">Transmembrane helix</keyword>
<feature type="transmembrane region" description="Helical" evidence="5">
    <location>
        <begin position="123"/>
        <end position="143"/>
    </location>
</feature>
<keyword evidence="2 5" id="KW-0812">Transmembrane</keyword>
<proteinExistence type="predicted"/>
<dbReference type="RefSeq" id="WP_130434932.1">
    <property type="nucleotide sequence ID" value="NZ_SGXF01000002.1"/>
</dbReference>
<feature type="transmembrane region" description="Helical" evidence="5">
    <location>
        <begin position="150"/>
        <end position="174"/>
    </location>
</feature>
<protein>
    <submittedName>
        <fullName evidence="6">Membrane associated rhomboid family serine protease</fullName>
    </submittedName>
</protein>
<dbReference type="Gene3D" id="1.20.1540.10">
    <property type="entry name" value="Rhomboid-like"/>
    <property type="match status" value="1"/>
</dbReference>
<comment type="caution">
    <text evidence="6">The sequence shown here is derived from an EMBL/GenBank/DDBJ whole genome shotgun (WGS) entry which is preliminary data.</text>
</comment>